<evidence type="ECO:0000256" key="4">
    <source>
        <dbReference type="ARBA" id="ARBA00022984"/>
    </source>
</evidence>
<dbReference type="InterPro" id="IPR004101">
    <property type="entry name" value="Mur_ligase_C"/>
</dbReference>
<dbReference type="GO" id="GO:0008360">
    <property type="term" value="P:regulation of cell shape"/>
    <property type="evidence" value="ECO:0007669"/>
    <property type="project" value="UniProtKB-KW"/>
</dbReference>
<feature type="binding site" evidence="7">
    <location>
        <position position="389"/>
    </location>
    <ligand>
        <name>meso-2,6-diaminopimelate</name>
        <dbReference type="ChEBI" id="CHEBI:57791"/>
    </ligand>
</feature>
<feature type="binding site" evidence="7">
    <location>
        <begin position="109"/>
        <end position="115"/>
    </location>
    <ligand>
        <name>ATP</name>
        <dbReference type="ChEBI" id="CHEBI:30616"/>
    </ligand>
</feature>
<evidence type="ECO:0000256" key="5">
    <source>
        <dbReference type="ARBA" id="ARBA00023306"/>
    </source>
</evidence>
<dbReference type="InterPro" id="IPR036615">
    <property type="entry name" value="Mur_ligase_C_dom_sf"/>
</dbReference>
<proteinExistence type="inferred from homology"/>
<feature type="domain" description="Mur ligase C-terminal" evidence="10">
    <location>
        <begin position="339"/>
        <end position="466"/>
    </location>
</feature>
<dbReference type="GO" id="GO:0008765">
    <property type="term" value="F:UDP-N-acetylmuramoylalanyl-D-glutamate-2,6-diaminopimelate ligase activity"/>
    <property type="evidence" value="ECO:0007669"/>
    <property type="project" value="UniProtKB-UniRule"/>
</dbReference>
<comment type="function">
    <text evidence="7">Catalyzes the addition of meso-diaminopimelic acid to the nucleotide precursor UDP-N-acetylmuramoyl-L-alanyl-D-glutamate (UMAG) in the biosynthesis of bacterial cell-wall peptidoglycan.</text>
</comment>
<feature type="binding site" evidence="7">
    <location>
        <position position="188"/>
    </location>
    <ligand>
        <name>UDP-N-acetyl-alpha-D-muramoyl-L-alanyl-D-glutamate</name>
        <dbReference type="ChEBI" id="CHEBI:83900"/>
    </ligand>
</feature>
<feature type="binding site" evidence="7">
    <location>
        <begin position="151"/>
        <end position="152"/>
    </location>
    <ligand>
        <name>UDP-N-acetyl-alpha-D-muramoyl-L-alanyl-D-glutamate</name>
        <dbReference type="ChEBI" id="CHEBI:83900"/>
    </ligand>
</feature>
<dbReference type="InterPro" id="IPR013221">
    <property type="entry name" value="Mur_ligase_cen"/>
</dbReference>
<evidence type="ECO:0000256" key="7">
    <source>
        <dbReference type="HAMAP-Rule" id="MF_00208"/>
    </source>
</evidence>
<feature type="short sequence motif" description="Meso-diaminopimelate recognition motif" evidence="7">
    <location>
        <begin position="413"/>
        <end position="416"/>
    </location>
</feature>
<dbReference type="EC" id="6.3.2.13" evidence="7"/>
<dbReference type="GO" id="GO:0051301">
    <property type="term" value="P:cell division"/>
    <property type="evidence" value="ECO:0007669"/>
    <property type="project" value="UniProtKB-KW"/>
</dbReference>
<sequence>MKLLHLFPTLELPISLQEVTVSGLSSDSRYAKQGDLFFALQGANGHGLDYIDGLRKTGIAAIFYEGEPGNVPSDIPAFKVADIHALMKEAAVMFYQAALKKTNIIGITGTEGKTSVAMFTAVALQKLGRAVGMIGTNGIGPLDNLKENTHTTPDFLALYRSIDEIVAAFETAESVDIVLEVTSHALDQGRVAGLSFAVSTFLNLARDHLDYHETVANYRAAKERLFNEYASTASVLNIDDVVGYDLFKALQAKGERTLYPFGEQACEHENDLRISEIDLHAQGLRFTLTHQGQSYAIESPLYGHFNAHNLVAMVGNLLALGIEMPRIIDLLPEITLVKGRMEAIFLDNGAVAVIDYAHKPNALLQVLKALKKHIPNGDLYCIFGCGGDRDRGKRPLMAEIAEAHADHVIVTNDNPRTENDLAISDEIFTGFKAPEKVQRILDRKLAIEHAVSVAKAGDIILIAGKGHEDYQIIGHTKHHFSDAEIVAAFITQDR</sequence>
<feature type="binding site" evidence="7">
    <location>
        <position position="190"/>
    </location>
    <ligand>
        <name>UDP-N-acetyl-alpha-D-muramoyl-L-alanyl-D-glutamate</name>
        <dbReference type="ChEBI" id="CHEBI:83900"/>
    </ligand>
</feature>
<feature type="binding site" evidence="7">
    <location>
        <position position="182"/>
    </location>
    <ligand>
        <name>UDP-N-acetyl-alpha-D-muramoyl-L-alanyl-D-glutamate</name>
        <dbReference type="ChEBI" id="CHEBI:83900"/>
    </ligand>
</feature>
<organism evidence="12 13">
    <name type="scientific">Wohlfahrtiimonas chitiniclastica</name>
    <dbReference type="NCBI Taxonomy" id="400946"/>
    <lineage>
        <taxon>Bacteria</taxon>
        <taxon>Pseudomonadati</taxon>
        <taxon>Pseudomonadota</taxon>
        <taxon>Gammaproteobacteria</taxon>
        <taxon>Cardiobacteriales</taxon>
        <taxon>Ignatzschineriaceae</taxon>
        <taxon>Wohlfahrtiimonas</taxon>
    </lineage>
</organism>
<dbReference type="Proteomes" id="UP000680020">
    <property type="component" value="Unassembled WGS sequence"/>
</dbReference>
<dbReference type="SUPFAM" id="SSF63418">
    <property type="entry name" value="MurE/MurF N-terminal domain"/>
    <property type="match status" value="1"/>
</dbReference>
<accession>A0AB35C2I5</accession>
<evidence type="ECO:0000259" key="11">
    <source>
        <dbReference type="Pfam" id="PF08245"/>
    </source>
</evidence>
<evidence type="ECO:0000256" key="6">
    <source>
        <dbReference type="ARBA" id="ARBA00023316"/>
    </source>
</evidence>
<evidence type="ECO:0000313" key="13">
    <source>
        <dbReference type="Proteomes" id="UP000680020"/>
    </source>
</evidence>
<dbReference type="Gene3D" id="3.90.190.20">
    <property type="entry name" value="Mur ligase, C-terminal domain"/>
    <property type="match status" value="1"/>
</dbReference>
<dbReference type="GO" id="GO:0005524">
    <property type="term" value="F:ATP binding"/>
    <property type="evidence" value="ECO:0007669"/>
    <property type="project" value="UniProtKB-UniRule"/>
</dbReference>
<dbReference type="GO" id="GO:0000287">
    <property type="term" value="F:magnesium ion binding"/>
    <property type="evidence" value="ECO:0007669"/>
    <property type="project" value="UniProtKB-UniRule"/>
</dbReference>
<comment type="PTM">
    <text evidence="7">Carboxylation is probably crucial for Mg(2+) binding and, consequently, for the gamma-phosphate positioning of ATP.</text>
</comment>
<dbReference type="Pfam" id="PF08245">
    <property type="entry name" value="Mur_ligase_M"/>
    <property type="match status" value="1"/>
</dbReference>
<keyword evidence="5 7" id="KW-0131">Cell cycle</keyword>
<dbReference type="InterPro" id="IPR005761">
    <property type="entry name" value="UDP-N-AcMur-Glu-dNH2Pim_ligase"/>
</dbReference>
<comment type="caution">
    <text evidence="7">Lacks conserved residue(s) required for the propagation of feature annotation.</text>
</comment>
<comment type="catalytic activity">
    <reaction evidence="7">
        <text>UDP-N-acetyl-alpha-D-muramoyl-L-alanyl-D-glutamate + meso-2,6-diaminopimelate + ATP = UDP-N-acetyl-alpha-D-muramoyl-L-alanyl-gamma-D-glutamyl-meso-2,6-diaminopimelate + ADP + phosphate + H(+)</text>
        <dbReference type="Rhea" id="RHEA:23676"/>
        <dbReference type="ChEBI" id="CHEBI:15378"/>
        <dbReference type="ChEBI" id="CHEBI:30616"/>
        <dbReference type="ChEBI" id="CHEBI:43474"/>
        <dbReference type="ChEBI" id="CHEBI:57791"/>
        <dbReference type="ChEBI" id="CHEBI:83900"/>
        <dbReference type="ChEBI" id="CHEBI:83905"/>
        <dbReference type="ChEBI" id="CHEBI:456216"/>
        <dbReference type="EC" id="6.3.2.13"/>
    </reaction>
</comment>
<dbReference type="PANTHER" id="PTHR23135:SF4">
    <property type="entry name" value="UDP-N-ACETYLMURAMOYL-L-ALANYL-D-GLUTAMATE--2,6-DIAMINOPIMELATE LIGASE MURE HOMOLOG, CHLOROPLASTIC"/>
    <property type="match status" value="1"/>
</dbReference>
<dbReference type="GO" id="GO:0009252">
    <property type="term" value="P:peptidoglycan biosynthetic process"/>
    <property type="evidence" value="ECO:0007669"/>
    <property type="project" value="UniProtKB-UniRule"/>
</dbReference>
<reference evidence="12" key="1">
    <citation type="submission" date="2021-03" db="EMBL/GenBank/DDBJ databases">
        <title>Identification and antibiotic profiling of Wohlfahrtiimonas chitiniclastica, an underestimated human pathogen.</title>
        <authorList>
            <person name="Kopf A."/>
            <person name="Bunk B."/>
            <person name="Coldewey S."/>
            <person name="Gunzer F."/>
            <person name="Riedel T."/>
            <person name="Schroettner P."/>
        </authorList>
    </citation>
    <scope>NUCLEOTIDE SEQUENCE</scope>
    <source>
        <strain evidence="12">DSM 100917</strain>
    </source>
</reference>
<evidence type="ECO:0000259" key="10">
    <source>
        <dbReference type="Pfam" id="PF02875"/>
    </source>
</evidence>
<feature type="binding site" evidence="7">
    <location>
        <position position="464"/>
    </location>
    <ligand>
        <name>meso-2,6-diaminopimelate</name>
        <dbReference type="ChEBI" id="CHEBI:57791"/>
    </ligand>
</feature>
<evidence type="ECO:0000256" key="8">
    <source>
        <dbReference type="RuleBase" id="RU004135"/>
    </source>
</evidence>
<keyword evidence="7" id="KW-0963">Cytoplasm</keyword>
<evidence type="ECO:0000313" key="12">
    <source>
        <dbReference type="EMBL" id="MBS7825075.1"/>
    </source>
</evidence>
<comment type="cofactor">
    <cofactor evidence="7">
        <name>Mg(2+)</name>
        <dbReference type="ChEBI" id="CHEBI:18420"/>
    </cofactor>
</comment>
<dbReference type="InterPro" id="IPR035911">
    <property type="entry name" value="MurE/MurF_N"/>
</dbReference>
<evidence type="ECO:0000256" key="1">
    <source>
        <dbReference type="ARBA" id="ARBA00005898"/>
    </source>
</evidence>
<keyword evidence="2 7" id="KW-0132">Cell division</keyword>
<dbReference type="RefSeq" id="WP_213404172.1">
    <property type="nucleotide sequence ID" value="NZ_JAGIBT010000007.1"/>
</dbReference>
<evidence type="ECO:0000259" key="9">
    <source>
        <dbReference type="Pfam" id="PF01225"/>
    </source>
</evidence>
<dbReference type="Gene3D" id="3.40.1190.10">
    <property type="entry name" value="Mur-like, catalytic domain"/>
    <property type="match status" value="1"/>
</dbReference>
<dbReference type="AlphaFoldDB" id="A0AB35C2I5"/>
<evidence type="ECO:0000256" key="2">
    <source>
        <dbReference type="ARBA" id="ARBA00022618"/>
    </source>
</evidence>
<feature type="modified residue" description="N6-carboxylysine" evidence="7">
    <location>
        <position position="222"/>
    </location>
</feature>
<feature type="domain" description="Mur ligase N-terminal catalytic" evidence="9">
    <location>
        <begin position="21"/>
        <end position="74"/>
    </location>
</feature>
<comment type="similarity">
    <text evidence="1 7">Belongs to the MurCDEF family. MurE subfamily.</text>
</comment>
<dbReference type="PANTHER" id="PTHR23135">
    <property type="entry name" value="MUR LIGASE FAMILY MEMBER"/>
    <property type="match status" value="1"/>
</dbReference>
<keyword evidence="7" id="KW-0547">Nucleotide-binding</keyword>
<feature type="binding site" evidence="7">
    <location>
        <begin position="413"/>
        <end position="416"/>
    </location>
    <ligand>
        <name>meso-2,6-diaminopimelate</name>
        <dbReference type="ChEBI" id="CHEBI:57791"/>
    </ligand>
</feature>
<dbReference type="EMBL" id="JAGIBU010000006">
    <property type="protein sequence ID" value="MBS7825075.1"/>
    <property type="molecule type" value="Genomic_DNA"/>
</dbReference>
<evidence type="ECO:0000256" key="3">
    <source>
        <dbReference type="ARBA" id="ARBA00022960"/>
    </source>
</evidence>
<dbReference type="Pfam" id="PF01225">
    <property type="entry name" value="Mur_ligase"/>
    <property type="match status" value="1"/>
</dbReference>
<dbReference type="GO" id="GO:0071555">
    <property type="term" value="P:cell wall organization"/>
    <property type="evidence" value="ECO:0007669"/>
    <property type="project" value="UniProtKB-KW"/>
</dbReference>
<keyword evidence="7 12" id="KW-0436">Ligase</keyword>
<feature type="binding site" evidence="7">
    <location>
        <position position="468"/>
    </location>
    <ligand>
        <name>meso-2,6-diaminopimelate</name>
        <dbReference type="ChEBI" id="CHEBI:57791"/>
    </ligand>
</feature>
<name>A0AB35C2I5_9GAMM</name>
<dbReference type="GO" id="GO:0005737">
    <property type="term" value="C:cytoplasm"/>
    <property type="evidence" value="ECO:0007669"/>
    <property type="project" value="UniProtKB-SubCell"/>
</dbReference>
<dbReference type="Gene3D" id="3.40.1390.10">
    <property type="entry name" value="MurE/MurF, N-terminal domain"/>
    <property type="match status" value="1"/>
</dbReference>
<keyword evidence="7" id="KW-0067">ATP-binding</keyword>
<dbReference type="SUPFAM" id="SSF53244">
    <property type="entry name" value="MurD-like peptide ligases, peptide-binding domain"/>
    <property type="match status" value="1"/>
</dbReference>
<keyword evidence="4 7" id="KW-0573">Peptidoglycan synthesis</keyword>
<gene>
    <name evidence="7" type="primary">murE</name>
    <name evidence="12" type="ORF">J7561_07640</name>
</gene>
<comment type="subcellular location">
    <subcellularLocation>
        <location evidence="7 8">Cytoplasm</location>
    </subcellularLocation>
</comment>
<comment type="pathway">
    <text evidence="7 8">Cell wall biogenesis; peptidoglycan biosynthesis.</text>
</comment>
<dbReference type="NCBIfam" id="TIGR01085">
    <property type="entry name" value="murE"/>
    <property type="match status" value="1"/>
</dbReference>
<keyword evidence="3 7" id="KW-0133">Cell shape</keyword>
<dbReference type="Pfam" id="PF02875">
    <property type="entry name" value="Mur_ligase_C"/>
    <property type="match status" value="1"/>
</dbReference>
<feature type="domain" description="Mur ligase central" evidence="11">
    <location>
        <begin position="107"/>
        <end position="314"/>
    </location>
</feature>
<dbReference type="SUPFAM" id="SSF53623">
    <property type="entry name" value="MurD-like peptide ligases, catalytic domain"/>
    <property type="match status" value="1"/>
</dbReference>
<dbReference type="InterPro" id="IPR036565">
    <property type="entry name" value="Mur-like_cat_sf"/>
</dbReference>
<comment type="caution">
    <text evidence="12">The sequence shown here is derived from an EMBL/GenBank/DDBJ whole genome shotgun (WGS) entry which is preliminary data.</text>
</comment>
<keyword evidence="6 7" id="KW-0961">Cell wall biogenesis/degradation</keyword>
<keyword evidence="7" id="KW-0460">Magnesium</keyword>
<protein>
    <recommendedName>
        <fullName evidence="7">UDP-N-acetylmuramoyl-L-alanyl-D-glutamate--2,6-diaminopimelate ligase</fullName>
        <ecNumber evidence="7">6.3.2.13</ecNumber>
    </recommendedName>
    <alternativeName>
        <fullName evidence="7">Meso-A2pm-adding enzyme</fullName>
    </alternativeName>
    <alternativeName>
        <fullName evidence="7">Meso-diaminopimelate-adding enzyme</fullName>
    </alternativeName>
    <alternativeName>
        <fullName evidence="7">UDP-MurNAc-L-Ala-D-Glu:meso-diaminopimelate ligase</fullName>
    </alternativeName>
    <alternativeName>
        <fullName evidence="7">UDP-MurNAc-tripeptide synthetase</fullName>
    </alternativeName>
    <alternativeName>
        <fullName evidence="7">UDP-N-acetylmuramyl-tripeptide synthetase</fullName>
    </alternativeName>
</protein>
<feature type="binding site" evidence="7">
    <location>
        <position position="28"/>
    </location>
    <ligand>
        <name>UDP-N-acetyl-alpha-D-muramoyl-L-alanyl-D-glutamate</name>
        <dbReference type="ChEBI" id="CHEBI:83900"/>
    </ligand>
</feature>
<dbReference type="HAMAP" id="MF_00208">
    <property type="entry name" value="MurE"/>
    <property type="match status" value="1"/>
</dbReference>
<dbReference type="NCBIfam" id="NF001126">
    <property type="entry name" value="PRK00139.1-4"/>
    <property type="match status" value="1"/>
</dbReference>
<dbReference type="InterPro" id="IPR000713">
    <property type="entry name" value="Mur_ligase_N"/>
</dbReference>